<evidence type="ECO:0000313" key="3">
    <source>
        <dbReference type="Proteomes" id="UP001529275"/>
    </source>
</evidence>
<gene>
    <name evidence="2" type="ORF">QUV98_06565</name>
</gene>
<accession>A0ABT7UIK5</accession>
<evidence type="ECO:0000313" key="2">
    <source>
        <dbReference type="EMBL" id="MDM8195973.1"/>
    </source>
</evidence>
<dbReference type="Gene3D" id="3.40.50.1820">
    <property type="entry name" value="alpha/beta hydrolase"/>
    <property type="match status" value="1"/>
</dbReference>
<evidence type="ECO:0008006" key="4">
    <source>
        <dbReference type="Google" id="ProtNLM"/>
    </source>
</evidence>
<dbReference type="SUPFAM" id="SSF53474">
    <property type="entry name" value="alpha/beta-Hydrolases"/>
    <property type="match status" value="1"/>
</dbReference>
<comment type="caution">
    <text evidence="2">The sequence shown here is derived from an EMBL/GenBank/DDBJ whole genome shotgun (WGS) entry which is preliminary data.</text>
</comment>
<keyword evidence="3" id="KW-1185">Reference proteome</keyword>
<dbReference type="PANTHER" id="PTHR43358:SF4">
    <property type="entry name" value="ALPHA_BETA HYDROLASE FOLD-1 DOMAIN-CONTAINING PROTEIN"/>
    <property type="match status" value="1"/>
</dbReference>
<sequence>MKKKVAITTAVASTLTASTLTASLALANQFAKKVLYREHLNKEDQGNWYEKINAQKVKIQNHKGLYLQAYLIEKPNATRTIVCLHELMASAKSLTQTVEYLESVFEYDNILMIDAHAHGLSDGYIRGFGYRDVFDLMYFNTYLLQKYGDQHHLIMYGKGMGANTILNASGLGKLKNVDLIISEGAYDNVYHYLTLKCQKEMKVTKYLAGMMIRKVVKDELKLDIKKLDTVELVKKNQIPTVYIHSKNDQDVPFHMVFPLYNHDASEKLLFPIKEEHLYDLKDKQDSYSLSLIEFMNENI</sequence>
<name>A0ABT7UIK5_9FIRM</name>
<evidence type="ECO:0000256" key="1">
    <source>
        <dbReference type="SAM" id="SignalP"/>
    </source>
</evidence>
<dbReference type="InterPro" id="IPR052920">
    <property type="entry name" value="DNA-binding_regulatory"/>
</dbReference>
<feature type="signal peptide" evidence="1">
    <location>
        <begin position="1"/>
        <end position="27"/>
    </location>
</feature>
<keyword evidence="1" id="KW-0732">Signal</keyword>
<dbReference type="InterPro" id="IPR029058">
    <property type="entry name" value="AB_hydrolase_fold"/>
</dbReference>
<reference evidence="2 3" key="2">
    <citation type="submission" date="2023-06" db="EMBL/GenBank/DDBJ databases">
        <authorList>
            <person name="Zeman M."/>
            <person name="Kubasova T."/>
            <person name="Jahodarova E."/>
            <person name="Nykrynova M."/>
            <person name="Rychlik I."/>
        </authorList>
    </citation>
    <scope>NUCLEOTIDE SEQUENCE [LARGE SCALE GENOMIC DNA]</scope>
    <source>
        <strain evidence="2 3">ET341</strain>
    </source>
</reference>
<reference evidence="3" key="1">
    <citation type="submission" date="2023-06" db="EMBL/GenBank/DDBJ databases">
        <title>Identification and characterization of horizontal gene transfer across gut microbiota members of farm animals based on homology search.</title>
        <authorList>
            <person name="Zeman M."/>
            <person name="Kubasova T."/>
            <person name="Jahodarova E."/>
            <person name="Nykrynova M."/>
            <person name="Rychlik I."/>
        </authorList>
    </citation>
    <scope>NUCLEOTIDE SEQUENCE [LARGE SCALE GENOMIC DNA]</scope>
    <source>
        <strain evidence="3">ET341</strain>
    </source>
</reference>
<feature type="chain" id="PRO_5045683663" description="Alpha/beta hydrolase" evidence="1">
    <location>
        <begin position="28"/>
        <end position="299"/>
    </location>
</feature>
<proteinExistence type="predicted"/>
<dbReference type="PANTHER" id="PTHR43358">
    <property type="entry name" value="ALPHA/BETA-HYDROLASE"/>
    <property type="match status" value="1"/>
</dbReference>
<organism evidence="2 3">
    <name type="scientific">Massilimicrobiota timonensis</name>
    <dbReference type="NCBI Taxonomy" id="1776392"/>
    <lineage>
        <taxon>Bacteria</taxon>
        <taxon>Bacillati</taxon>
        <taxon>Bacillota</taxon>
        <taxon>Erysipelotrichia</taxon>
        <taxon>Erysipelotrichales</taxon>
        <taxon>Erysipelotrichaceae</taxon>
        <taxon>Massilimicrobiota</taxon>
    </lineage>
</organism>
<dbReference type="EMBL" id="JAUDCK010000019">
    <property type="protein sequence ID" value="MDM8195973.1"/>
    <property type="molecule type" value="Genomic_DNA"/>
</dbReference>
<dbReference type="RefSeq" id="WP_289527702.1">
    <property type="nucleotide sequence ID" value="NZ_JAUDCK010000019.1"/>
</dbReference>
<dbReference type="Proteomes" id="UP001529275">
    <property type="component" value="Unassembled WGS sequence"/>
</dbReference>
<protein>
    <recommendedName>
        <fullName evidence="4">Alpha/beta hydrolase</fullName>
    </recommendedName>
</protein>